<dbReference type="Proteomes" id="UP000442105">
    <property type="component" value="Unassembled WGS sequence"/>
</dbReference>
<dbReference type="RefSeq" id="WP_153129165.1">
    <property type="nucleotide sequence ID" value="NZ_VZCW01000326.1"/>
</dbReference>
<evidence type="ECO:0000313" key="5">
    <source>
        <dbReference type="EMBL" id="MQN13666.1"/>
    </source>
</evidence>
<protein>
    <submittedName>
        <fullName evidence="5">F420H2-dehydrogenase</fullName>
    </submittedName>
</protein>
<dbReference type="Gene3D" id="3.30.70.20">
    <property type="match status" value="1"/>
</dbReference>
<dbReference type="InterPro" id="IPR017896">
    <property type="entry name" value="4Fe4S_Fe-S-bd"/>
</dbReference>
<name>A0AA90ZMK4_9BACT</name>
<dbReference type="InterPro" id="IPR052977">
    <property type="entry name" value="Polyferredoxin-like_ET"/>
</dbReference>
<gene>
    <name evidence="5" type="ORF">F7D95_12885</name>
</gene>
<dbReference type="InterPro" id="IPR007525">
    <property type="entry name" value="FrhB_FdhB_C"/>
</dbReference>
<dbReference type="GO" id="GO:0051536">
    <property type="term" value="F:iron-sulfur cluster binding"/>
    <property type="evidence" value="ECO:0007669"/>
    <property type="project" value="UniProtKB-KW"/>
</dbReference>
<evidence type="ECO:0000256" key="3">
    <source>
        <dbReference type="ARBA" id="ARBA00023014"/>
    </source>
</evidence>
<dbReference type="InterPro" id="IPR017900">
    <property type="entry name" value="4Fe4S_Fe_S_CS"/>
</dbReference>
<keyword evidence="1" id="KW-0479">Metal-binding</keyword>
<dbReference type="GO" id="GO:0046872">
    <property type="term" value="F:metal ion binding"/>
    <property type="evidence" value="ECO:0007669"/>
    <property type="project" value="UniProtKB-KW"/>
</dbReference>
<proteinExistence type="predicted"/>
<evidence type="ECO:0000259" key="4">
    <source>
        <dbReference type="PROSITE" id="PS51379"/>
    </source>
</evidence>
<sequence>MDIKKRQFKSYIFTGEKKTCSGCGTCAQICKHEALTMKPDEEGFLFPIRNVQKCINCGLCDIRCPEVTDQCNPSDEEQHCYIATTPKEEYYKESASIGICTMLADYIISQDGLVFGCFLDEETWTAYHKGVTDREGIFSIRNSKYLQSDTKGTFAEVQKALDIGKKVLYIGTPCQIAGLKAYLHRAYKNLFTVDLFCHGTFSAKLMTYEVNYWEKRFKSKIKNFRFRSKRLYPHSNGGMVNFDIEKDGKIVHVERFAGSSPTYRCFAYSGDGKSYNLRLACYCCPFKSSTRYADISVGDPWFIKKEVINDSKLGPNNSIRSLYSVNTKKGGDLISHIAKYLYQKEYDYSSVFVQPAVCNDFRDVPVERKEIFSRIKREDYGSLVQSLFNCNLEKEHKDFVVNYRKEQIKRFLKKIIRYD</sequence>
<comment type="caution">
    <text evidence="5">The sequence shown here is derived from an EMBL/GenBank/DDBJ whole genome shotgun (WGS) entry which is preliminary data.</text>
</comment>
<dbReference type="AlphaFoldDB" id="A0AA90ZMK4"/>
<dbReference type="PANTHER" id="PTHR43193:SF2">
    <property type="entry name" value="POLYFERREDOXIN PROTEIN FWDF"/>
    <property type="match status" value="1"/>
</dbReference>
<dbReference type="PANTHER" id="PTHR43193">
    <property type="match status" value="1"/>
</dbReference>
<feature type="domain" description="4Fe-4S ferredoxin-type" evidence="4">
    <location>
        <begin position="45"/>
        <end position="76"/>
    </location>
</feature>
<evidence type="ECO:0000256" key="2">
    <source>
        <dbReference type="ARBA" id="ARBA00023004"/>
    </source>
</evidence>
<dbReference type="Pfam" id="PF04432">
    <property type="entry name" value="FrhB_FdhB_C"/>
    <property type="match status" value="1"/>
</dbReference>
<dbReference type="PROSITE" id="PS51379">
    <property type="entry name" value="4FE4S_FER_2"/>
    <property type="match status" value="2"/>
</dbReference>
<organism evidence="5 6">
    <name type="scientific">Segatella copri</name>
    <dbReference type="NCBI Taxonomy" id="165179"/>
    <lineage>
        <taxon>Bacteria</taxon>
        <taxon>Pseudomonadati</taxon>
        <taxon>Bacteroidota</taxon>
        <taxon>Bacteroidia</taxon>
        <taxon>Bacteroidales</taxon>
        <taxon>Prevotellaceae</taxon>
        <taxon>Segatella</taxon>
    </lineage>
</organism>
<evidence type="ECO:0000313" key="6">
    <source>
        <dbReference type="Proteomes" id="UP000442105"/>
    </source>
</evidence>
<keyword evidence="2" id="KW-0408">Iron</keyword>
<keyword evidence="3" id="KW-0411">Iron-sulfur</keyword>
<dbReference type="PROSITE" id="PS00198">
    <property type="entry name" value="4FE4S_FER_1"/>
    <property type="match status" value="1"/>
</dbReference>
<dbReference type="Pfam" id="PF13187">
    <property type="entry name" value="Fer4_9"/>
    <property type="match status" value="1"/>
</dbReference>
<reference evidence="6" key="1">
    <citation type="submission" date="2019-09" db="EMBL/GenBank/DDBJ databases">
        <title>Distinct polysaccharide growth profiles of human intestinal Prevotella copri isolates.</title>
        <authorList>
            <person name="Fehlner-Peach H."/>
            <person name="Magnabosco C."/>
            <person name="Raghavan V."/>
            <person name="Scher J.U."/>
            <person name="Tett A."/>
            <person name="Cox L.M."/>
            <person name="Gottsegen C."/>
            <person name="Watters A."/>
            <person name="Wiltshire- Gordon J.D."/>
            <person name="Segata N."/>
            <person name="Bonneau R."/>
            <person name="Littman D.R."/>
        </authorList>
    </citation>
    <scope>NUCLEOTIDE SEQUENCE [LARGE SCALE GENOMIC DNA]</scope>
    <source>
        <strain evidence="6">iAQ1179</strain>
    </source>
</reference>
<feature type="domain" description="4Fe-4S ferredoxin-type" evidence="4">
    <location>
        <begin position="10"/>
        <end position="40"/>
    </location>
</feature>
<accession>A0AA90ZMK4</accession>
<dbReference type="SUPFAM" id="SSF54862">
    <property type="entry name" value="4Fe-4S ferredoxins"/>
    <property type="match status" value="1"/>
</dbReference>
<dbReference type="EMBL" id="VZCW01000326">
    <property type="protein sequence ID" value="MQN13666.1"/>
    <property type="molecule type" value="Genomic_DNA"/>
</dbReference>
<evidence type="ECO:0000256" key="1">
    <source>
        <dbReference type="ARBA" id="ARBA00022723"/>
    </source>
</evidence>